<dbReference type="InterPro" id="IPR036640">
    <property type="entry name" value="ABC1_TM_sf"/>
</dbReference>
<dbReference type="Pfam" id="PF00664">
    <property type="entry name" value="ABC_membrane"/>
    <property type="match status" value="1"/>
</dbReference>
<evidence type="ECO:0000256" key="8">
    <source>
        <dbReference type="ARBA" id="ARBA00023136"/>
    </source>
</evidence>
<dbReference type="InterPro" id="IPR017871">
    <property type="entry name" value="ABC_transporter-like_CS"/>
</dbReference>
<dbReference type="Gene3D" id="1.20.1560.10">
    <property type="entry name" value="ABC transporter type 1, transmembrane domain"/>
    <property type="match status" value="1"/>
</dbReference>
<dbReference type="SUPFAM" id="SSF52540">
    <property type="entry name" value="P-loop containing nucleoside triphosphate hydrolases"/>
    <property type="match status" value="1"/>
</dbReference>
<dbReference type="EMBL" id="JALNTZ010000005">
    <property type="protein sequence ID" value="KAJ3651759.1"/>
    <property type="molecule type" value="Genomic_DNA"/>
</dbReference>
<evidence type="ECO:0000256" key="4">
    <source>
        <dbReference type="ARBA" id="ARBA00022737"/>
    </source>
</evidence>
<name>A0AA38MD43_9CUCU</name>
<evidence type="ECO:0000256" key="6">
    <source>
        <dbReference type="ARBA" id="ARBA00022840"/>
    </source>
</evidence>
<feature type="transmembrane region" description="Helical" evidence="9">
    <location>
        <begin position="210"/>
        <end position="230"/>
    </location>
</feature>
<accession>A0AA38MD43</accession>
<evidence type="ECO:0000256" key="5">
    <source>
        <dbReference type="ARBA" id="ARBA00022741"/>
    </source>
</evidence>
<dbReference type="AlphaFoldDB" id="A0AA38MD43"/>
<reference evidence="12" key="1">
    <citation type="journal article" date="2023" name="G3 (Bethesda)">
        <title>Whole genome assemblies of Zophobas morio and Tenebrio molitor.</title>
        <authorList>
            <person name="Kaur S."/>
            <person name="Stinson S.A."/>
            <person name="diCenzo G.C."/>
        </authorList>
    </citation>
    <scope>NUCLEOTIDE SEQUENCE</scope>
    <source>
        <strain evidence="12">QUZm001</strain>
    </source>
</reference>
<sequence>MEDRELIENTEHKLKKHAGEKGSIITYIPFVWQIPIILKGWKHGLTEQDLYIPLKKYESKRLGDKLERLWQDEERFSKNPSLTKTLWKLIRVEFIVYGFLLFIFKVTSFTIQPFCLKKILDYYTPNQTDVSLKEAYTYAAISAATILLFTIMIHWTLLQLTLLGLKIRIACSSLIYRRALKLKQSSLEKVPIGHVINLLSNDVTRFETSITLLPHIWIAPVNLIIVTCFLDFTLGHTAICGIGVIIIFLIFQMYSMKMLSSVRKSVAEKTDYRVRLMNDVICGIHAIKMYTWEEPYMKLIHNVRKQEMNKIVTSNHIRILNLVFRTYISRLCVYLAVLVSTLMGLRLTPQYVFVMFNIYETLKIGTTILFQHAVGQVVETNISIKRIESFLLHDRQTFSLIKGTKTLTPNIDPKLKFKQEKYRKENGISLKNVSIKWNSSSPNFNLKDVNFEALPGELVAVAGVTGSGKSTLLYSLLQEVDVIKGNIEVEGTISYTSQEAWIFSASIKQNILFGEDFDRQKYFKVLNVCALEHDLALFPHGDQTRVGERGVMLSGGQKARISLARAVYRDADIYLLDDPLSAVDAQVAHHIFNYCICGYLKTKCVILVTHQIQYLKRIPILLILENILLMMFQSRKKQNLNPWSYINFKLKLKSTEVLILP</sequence>
<keyword evidence="5" id="KW-0547">Nucleotide-binding</keyword>
<keyword evidence="8 9" id="KW-0472">Membrane</keyword>
<dbReference type="CDD" id="cd03250">
    <property type="entry name" value="ABCC_MRP_domain1"/>
    <property type="match status" value="1"/>
</dbReference>
<dbReference type="InterPro" id="IPR003593">
    <property type="entry name" value="AAA+_ATPase"/>
</dbReference>
<dbReference type="SMART" id="SM00382">
    <property type="entry name" value="AAA"/>
    <property type="match status" value="1"/>
</dbReference>
<evidence type="ECO:0000313" key="12">
    <source>
        <dbReference type="EMBL" id="KAJ3651759.1"/>
    </source>
</evidence>
<dbReference type="FunFam" id="1.20.1560.10:FF:000026">
    <property type="entry name" value="Multidrug resistance-associated protein lethal(2)03659"/>
    <property type="match status" value="1"/>
</dbReference>
<keyword evidence="3 9" id="KW-0812">Transmembrane</keyword>
<keyword evidence="13" id="KW-1185">Reference proteome</keyword>
<dbReference type="GO" id="GO:0005524">
    <property type="term" value="F:ATP binding"/>
    <property type="evidence" value="ECO:0007669"/>
    <property type="project" value="UniProtKB-KW"/>
</dbReference>
<comment type="caution">
    <text evidence="12">The sequence shown here is derived from an EMBL/GenBank/DDBJ whole genome shotgun (WGS) entry which is preliminary data.</text>
</comment>
<dbReference type="PANTHER" id="PTHR24223">
    <property type="entry name" value="ATP-BINDING CASSETTE SUB-FAMILY C"/>
    <property type="match status" value="1"/>
</dbReference>
<evidence type="ECO:0000256" key="7">
    <source>
        <dbReference type="ARBA" id="ARBA00022989"/>
    </source>
</evidence>
<dbReference type="PANTHER" id="PTHR24223:SF448">
    <property type="entry name" value="FI20146P1-RELATED"/>
    <property type="match status" value="1"/>
</dbReference>
<evidence type="ECO:0000259" key="11">
    <source>
        <dbReference type="PROSITE" id="PS50929"/>
    </source>
</evidence>
<keyword evidence="7 9" id="KW-1133">Transmembrane helix</keyword>
<proteinExistence type="predicted"/>
<feature type="domain" description="ABC transporter" evidence="10">
    <location>
        <begin position="428"/>
        <end position="651"/>
    </location>
</feature>
<dbReference type="InterPro" id="IPR003439">
    <property type="entry name" value="ABC_transporter-like_ATP-bd"/>
</dbReference>
<dbReference type="SUPFAM" id="SSF90123">
    <property type="entry name" value="ABC transporter transmembrane region"/>
    <property type="match status" value="1"/>
</dbReference>
<dbReference type="Pfam" id="PF00005">
    <property type="entry name" value="ABC_tran"/>
    <property type="match status" value="1"/>
</dbReference>
<dbReference type="Proteomes" id="UP001168821">
    <property type="component" value="Unassembled WGS sequence"/>
</dbReference>
<protein>
    <submittedName>
        <fullName evidence="12">Uncharacterized protein</fullName>
    </submittedName>
</protein>
<feature type="transmembrane region" description="Helical" evidence="9">
    <location>
        <begin position="94"/>
        <end position="115"/>
    </location>
</feature>
<evidence type="ECO:0000313" key="13">
    <source>
        <dbReference type="Proteomes" id="UP001168821"/>
    </source>
</evidence>
<feature type="transmembrane region" description="Helical" evidence="9">
    <location>
        <begin position="236"/>
        <end position="254"/>
    </location>
</feature>
<keyword evidence="2" id="KW-0813">Transport</keyword>
<keyword evidence="6" id="KW-0067">ATP-binding</keyword>
<dbReference type="GO" id="GO:0016887">
    <property type="term" value="F:ATP hydrolysis activity"/>
    <property type="evidence" value="ECO:0007669"/>
    <property type="project" value="InterPro"/>
</dbReference>
<dbReference type="GO" id="GO:0140359">
    <property type="term" value="F:ABC-type transporter activity"/>
    <property type="evidence" value="ECO:0007669"/>
    <property type="project" value="InterPro"/>
</dbReference>
<evidence type="ECO:0000256" key="9">
    <source>
        <dbReference type="SAM" id="Phobius"/>
    </source>
</evidence>
<dbReference type="PROSITE" id="PS50929">
    <property type="entry name" value="ABC_TM1F"/>
    <property type="match status" value="1"/>
</dbReference>
<dbReference type="InterPro" id="IPR011527">
    <property type="entry name" value="ABC1_TM_dom"/>
</dbReference>
<dbReference type="InterPro" id="IPR027417">
    <property type="entry name" value="P-loop_NTPase"/>
</dbReference>
<evidence type="ECO:0000256" key="2">
    <source>
        <dbReference type="ARBA" id="ARBA00022448"/>
    </source>
</evidence>
<keyword evidence="4" id="KW-0677">Repeat</keyword>
<evidence type="ECO:0000256" key="1">
    <source>
        <dbReference type="ARBA" id="ARBA00004370"/>
    </source>
</evidence>
<feature type="transmembrane region" description="Helical" evidence="9">
    <location>
        <begin position="327"/>
        <end position="347"/>
    </location>
</feature>
<evidence type="ECO:0000259" key="10">
    <source>
        <dbReference type="PROSITE" id="PS50893"/>
    </source>
</evidence>
<evidence type="ECO:0000256" key="3">
    <source>
        <dbReference type="ARBA" id="ARBA00022692"/>
    </source>
</evidence>
<dbReference type="Gene3D" id="3.40.50.300">
    <property type="entry name" value="P-loop containing nucleotide triphosphate hydrolases"/>
    <property type="match status" value="1"/>
</dbReference>
<feature type="transmembrane region" description="Helical" evidence="9">
    <location>
        <begin position="135"/>
        <end position="158"/>
    </location>
</feature>
<dbReference type="GO" id="GO:0016020">
    <property type="term" value="C:membrane"/>
    <property type="evidence" value="ECO:0007669"/>
    <property type="project" value="UniProtKB-SubCell"/>
</dbReference>
<comment type="subcellular location">
    <subcellularLocation>
        <location evidence="1">Membrane</location>
    </subcellularLocation>
</comment>
<dbReference type="InterPro" id="IPR050173">
    <property type="entry name" value="ABC_transporter_C-like"/>
</dbReference>
<organism evidence="12 13">
    <name type="scientific">Zophobas morio</name>
    <dbReference type="NCBI Taxonomy" id="2755281"/>
    <lineage>
        <taxon>Eukaryota</taxon>
        <taxon>Metazoa</taxon>
        <taxon>Ecdysozoa</taxon>
        <taxon>Arthropoda</taxon>
        <taxon>Hexapoda</taxon>
        <taxon>Insecta</taxon>
        <taxon>Pterygota</taxon>
        <taxon>Neoptera</taxon>
        <taxon>Endopterygota</taxon>
        <taxon>Coleoptera</taxon>
        <taxon>Polyphaga</taxon>
        <taxon>Cucujiformia</taxon>
        <taxon>Tenebrionidae</taxon>
        <taxon>Zophobas</taxon>
    </lineage>
</organism>
<gene>
    <name evidence="12" type="ORF">Zmor_017776</name>
</gene>
<feature type="domain" description="ABC transmembrane type-1" evidence="11">
    <location>
        <begin position="98"/>
        <end position="339"/>
    </location>
</feature>
<dbReference type="PROSITE" id="PS00211">
    <property type="entry name" value="ABC_TRANSPORTER_1"/>
    <property type="match status" value="1"/>
</dbReference>
<dbReference type="FunFam" id="3.40.50.300:FF:000973">
    <property type="entry name" value="Multidrug resistance-associated protein 4"/>
    <property type="match status" value="1"/>
</dbReference>
<dbReference type="PROSITE" id="PS50893">
    <property type="entry name" value="ABC_TRANSPORTER_2"/>
    <property type="match status" value="1"/>
</dbReference>